<dbReference type="GO" id="GO:0005634">
    <property type="term" value="C:nucleus"/>
    <property type="evidence" value="ECO:0007669"/>
    <property type="project" value="UniProtKB-SubCell"/>
</dbReference>
<dbReference type="PANTHER" id="PTHR37534">
    <property type="entry name" value="TRANSCRIPTIONAL ACTIVATOR PROTEIN UGA3"/>
    <property type="match status" value="1"/>
</dbReference>
<evidence type="ECO:0000256" key="1">
    <source>
        <dbReference type="ARBA" id="ARBA00004123"/>
    </source>
</evidence>
<sequence>MGHKYVEQPESSWSENTTPTSDELIDKEVEEIPRYLHFSIMRSGSIASNRSSPSSLIIKTRSDLYHAVGVTKSQQPYTFALTNSRASGMEASITSPSSATTTVTSATSTRTNPWNSPEYVEGAGDEWSKRNEHLLLVPKQEPTEDEVDMAHMKEQPDANAKPLRERVIAVKRPRGRPRKHPIISPEEKAKIAKARSKTGCITCRKRKKKCDERKPGCLNCEKNAVTCEGFPSKNIWKSGREKAEEAQRRRPSCPSIFEIPKQAPLLICIDTTGDKIFLDYYMNILSSKFTVEGEHVKNAFSGMLFDMATQHAGLMHSILALSSTHIDFESPIGLQYLKDYPDFNVVTAKERSDYHTEEASKELFKGGPLSPEQQAQLIFAVLQTFTYENPDGEHRTILKAYEDFHKKCPLEDGPFKSFVNEFFQYHVGLDELLCLPGTSANSKRASVEHEWELPTAAALVPRESIRLLGLWESAAPKNVMAYFPSRLFTPKTYLNPQVLLYEVFDGLFYHMARITHLRNDIREMIRNGAQTPFDYNSVMSPASNIYLELEKWEGPSLSTGGSRNLAGHLYKQMLHVYLLRTVYPPAPPEWHIDETLISYVDVGIEMLERFDTNDKSQTLLLAPAFLLGCAAFMMEQRQAIRKAIKTIKSWMGYRNTDSAQRVLDEVWRLMDNKDPESWDWQSIAERMGLDFLAT</sequence>
<evidence type="ECO:0000313" key="6">
    <source>
        <dbReference type="Proteomes" id="UP000887226"/>
    </source>
</evidence>
<proteinExistence type="predicted"/>
<feature type="compositionally biased region" description="Polar residues" evidence="3">
    <location>
        <begin position="9"/>
        <end position="21"/>
    </location>
</feature>
<comment type="caution">
    <text evidence="5">The sequence shown here is derived from an EMBL/GenBank/DDBJ whole genome shotgun (WGS) entry which is preliminary data.</text>
</comment>
<accession>A0A9P7ZBK3</accession>
<evidence type="ECO:0000256" key="2">
    <source>
        <dbReference type="ARBA" id="ARBA00023242"/>
    </source>
</evidence>
<dbReference type="PROSITE" id="PS00354">
    <property type="entry name" value="HMGI_Y"/>
    <property type="match status" value="1"/>
</dbReference>
<reference evidence="5" key="1">
    <citation type="journal article" date="2021" name="IMA Fungus">
        <title>Genomic characterization of three marine fungi, including Emericellopsis atlantica sp. nov. with signatures of a generalist lifestyle and marine biomass degradation.</title>
        <authorList>
            <person name="Hagestad O.C."/>
            <person name="Hou L."/>
            <person name="Andersen J.H."/>
            <person name="Hansen E.H."/>
            <person name="Altermark B."/>
            <person name="Li C."/>
            <person name="Kuhnert E."/>
            <person name="Cox R.J."/>
            <person name="Crous P.W."/>
            <person name="Spatafora J.W."/>
            <person name="Lail K."/>
            <person name="Amirebrahimi M."/>
            <person name="Lipzen A."/>
            <person name="Pangilinan J."/>
            <person name="Andreopoulos W."/>
            <person name="Hayes R.D."/>
            <person name="Ng V."/>
            <person name="Grigoriev I.V."/>
            <person name="Jackson S.A."/>
            <person name="Sutton T.D.S."/>
            <person name="Dobson A.D.W."/>
            <person name="Rama T."/>
        </authorList>
    </citation>
    <scope>NUCLEOTIDE SEQUENCE</scope>
    <source>
        <strain evidence="5">TRa3180A</strain>
    </source>
</reference>
<feature type="domain" description="Zn(2)-C6 fungal-type" evidence="4">
    <location>
        <begin position="199"/>
        <end position="227"/>
    </location>
</feature>
<dbReference type="OrthoDB" id="3509362at2759"/>
<feature type="region of interest" description="Disordered" evidence="3">
    <location>
        <begin position="91"/>
        <end position="122"/>
    </location>
</feature>
<dbReference type="InterPro" id="IPR036864">
    <property type="entry name" value="Zn2-C6_fun-type_DNA-bd_sf"/>
</dbReference>
<dbReference type="Pfam" id="PF11951">
    <property type="entry name" value="Fungal_trans_2"/>
    <property type="match status" value="1"/>
</dbReference>
<dbReference type="SUPFAM" id="SSF57701">
    <property type="entry name" value="Zn2/Cys6 DNA-binding domain"/>
    <property type="match status" value="1"/>
</dbReference>
<evidence type="ECO:0000313" key="5">
    <source>
        <dbReference type="EMBL" id="KAG9249173.1"/>
    </source>
</evidence>
<dbReference type="PANTHER" id="PTHR37534:SF38">
    <property type="entry name" value="ZN(2)-C6 FUNGAL-TYPE DOMAIN-CONTAINING PROTEIN"/>
    <property type="match status" value="1"/>
</dbReference>
<dbReference type="SMART" id="SM00066">
    <property type="entry name" value="GAL4"/>
    <property type="match status" value="1"/>
</dbReference>
<dbReference type="Pfam" id="PF00172">
    <property type="entry name" value="Zn_clus"/>
    <property type="match status" value="1"/>
</dbReference>
<evidence type="ECO:0000256" key="3">
    <source>
        <dbReference type="SAM" id="MobiDB-lite"/>
    </source>
</evidence>
<dbReference type="Gene3D" id="4.10.240.10">
    <property type="entry name" value="Zn(2)-C6 fungal-type DNA-binding domain"/>
    <property type="match status" value="1"/>
</dbReference>
<dbReference type="PROSITE" id="PS00463">
    <property type="entry name" value="ZN2_CY6_FUNGAL_1"/>
    <property type="match status" value="1"/>
</dbReference>
<comment type="subcellular location">
    <subcellularLocation>
        <location evidence="1">Nucleus</location>
    </subcellularLocation>
</comment>
<evidence type="ECO:0000259" key="4">
    <source>
        <dbReference type="PROSITE" id="PS50048"/>
    </source>
</evidence>
<dbReference type="Proteomes" id="UP000887226">
    <property type="component" value="Unassembled WGS sequence"/>
</dbReference>
<feature type="region of interest" description="Disordered" evidence="3">
    <location>
        <begin position="1"/>
        <end position="23"/>
    </location>
</feature>
<dbReference type="InterPro" id="IPR000637">
    <property type="entry name" value="HMGI/Y_DNA-bd_CS"/>
</dbReference>
<dbReference type="PROSITE" id="PS50048">
    <property type="entry name" value="ZN2_CY6_FUNGAL_2"/>
    <property type="match status" value="1"/>
</dbReference>
<name>A0A9P7ZBK3_9HELO</name>
<protein>
    <submittedName>
        <fullName evidence="5">Fungal-specific transcription factor domain-containing protein</fullName>
    </submittedName>
</protein>
<dbReference type="InterPro" id="IPR001138">
    <property type="entry name" value="Zn2Cys6_DnaBD"/>
</dbReference>
<keyword evidence="2" id="KW-0539">Nucleus</keyword>
<keyword evidence="6" id="KW-1185">Reference proteome</keyword>
<dbReference type="GO" id="GO:0008270">
    <property type="term" value="F:zinc ion binding"/>
    <property type="evidence" value="ECO:0007669"/>
    <property type="project" value="InterPro"/>
</dbReference>
<gene>
    <name evidence="5" type="ORF">BJ878DRAFT_475778</name>
</gene>
<feature type="compositionally biased region" description="Low complexity" evidence="3">
    <location>
        <begin position="91"/>
        <end position="111"/>
    </location>
</feature>
<organism evidence="5 6">
    <name type="scientific">Calycina marina</name>
    <dbReference type="NCBI Taxonomy" id="1763456"/>
    <lineage>
        <taxon>Eukaryota</taxon>
        <taxon>Fungi</taxon>
        <taxon>Dikarya</taxon>
        <taxon>Ascomycota</taxon>
        <taxon>Pezizomycotina</taxon>
        <taxon>Leotiomycetes</taxon>
        <taxon>Helotiales</taxon>
        <taxon>Pezizellaceae</taxon>
        <taxon>Calycina</taxon>
    </lineage>
</organism>
<dbReference type="GO" id="GO:0045944">
    <property type="term" value="P:positive regulation of transcription by RNA polymerase II"/>
    <property type="evidence" value="ECO:0007669"/>
    <property type="project" value="TreeGrafter"/>
</dbReference>
<dbReference type="AlphaFoldDB" id="A0A9P7ZBK3"/>
<dbReference type="CDD" id="cd00067">
    <property type="entry name" value="GAL4"/>
    <property type="match status" value="1"/>
</dbReference>
<dbReference type="GO" id="GO:0000976">
    <property type="term" value="F:transcription cis-regulatory region binding"/>
    <property type="evidence" value="ECO:0007669"/>
    <property type="project" value="TreeGrafter"/>
</dbReference>
<dbReference type="GO" id="GO:0000981">
    <property type="term" value="F:DNA-binding transcription factor activity, RNA polymerase II-specific"/>
    <property type="evidence" value="ECO:0007669"/>
    <property type="project" value="InterPro"/>
</dbReference>
<dbReference type="InterPro" id="IPR021858">
    <property type="entry name" value="Fun_TF"/>
</dbReference>
<dbReference type="EMBL" id="MU253738">
    <property type="protein sequence ID" value="KAG9249173.1"/>
    <property type="molecule type" value="Genomic_DNA"/>
</dbReference>